<name>A0A6A5R9I9_9PLEO</name>
<evidence type="ECO:0000313" key="3">
    <source>
        <dbReference type="Proteomes" id="UP000800082"/>
    </source>
</evidence>
<accession>A0A6A5R9I9</accession>
<gene>
    <name evidence="2" type="ORF">M421DRAFT_72378</name>
</gene>
<reference evidence="2" key="1">
    <citation type="journal article" date="2020" name="Stud. Mycol.">
        <title>101 Dothideomycetes genomes: a test case for predicting lifestyles and emergence of pathogens.</title>
        <authorList>
            <person name="Haridas S."/>
            <person name="Albert R."/>
            <person name="Binder M."/>
            <person name="Bloem J."/>
            <person name="Labutti K."/>
            <person name="Salamov A."/>
            <person name="Andreopoulos B."/>
            <person name="Baker S."/>
            <person name="Barry K."/>
            <person name="Bills G."/>
            <person name="Bluhm B."/>
            <person name="Cannon C."/>
            <person name="Castanera R."/>
            <person name="Culley D."/>
            <person name="Daum C."/>
            <person name="Ezra D."/>
            <person name="Gonzalez J."/>
            <person name="Henrissat B."/>
            <person name="Kuo A."/>
            <person name="Liang C."/>
            <person name="Lipzen A."/>
            <person name="Lutzoni F."/>
            <person name="Magnuson J."/>
            <person name="Mondo S."/>
            <person name="Nolan M."/>
            <person name="Ohm R."/>
            <person name="Pangilinan J."/>
            <person name="Park H.-J."/>
            <person name="Ramirez L."/>
            <person name="Alfaro M."/>
            <person name="Sun H."/>
            <person name="Tritt A."/>
            <person name="Yoshinaga Y."/>
            <person name="Zwiers L.-H."/>
            <person name="Turgeon B."/>
            <person name="Goodwin S."/>
            <person name="Spatafora J."/>
            <person name="Crous P."/>
            <person name="Grigoriev I."/>
        </authorList>
    </citation>
    <scope>NUCLEOTIDE SEQUENCE</scope>
    <source>
        <strain evidence="2">CBS 183.55</strain>
    </source>
</reference>
<evidence type="ECO:0000313" key="2">
    <source>
        <dbReference type="EMBL" id="KAF1924412.1"/>
    </source>
</evidence>
<dbReference type="EMBL" id="ML978993">
    <property type="protein sequence ID" value="KAF1924412.1"/>
    <property type="molecule type" value="Genomic_DNA"/>
</dbReference>
<dbReference type="GO" id="GO:0005634">
    <property type="term" value="C:nucleus"/>
    <property type="evidence" value="ECO:0007669"/>
    <property type="project" value="TreeGrafter"/>
</dbReference>
<dbReference type="OrthoDB" id="4525710at2759"/>
<dbReference type="GO" id="GO:0003700">
    <property type="term" value="F:DNA-binding transcription factor activity"/>
    <property type="evidence" value="ECO:0007669"/>
    <property type="project" value="TreeGrafter"/>
</dbReference>
<dbReference type="GO" id="GO:0000976">
    <property type="term" value="F:transcription cis-regulatory region binding"/>
    <property type="evidence" value="ECO:0007669"/>
    <property type="project" value="TreeGrafter"/>
</dbReference>
<evidence type="ECO:0000256" key="1">
    <source>
        <dbReference type="ARBA" id="ARBA00023242"/>
    </source>
</evidence>
<organism evidence="2 3">
    <name type="scientific">Didymella exigua CBS 183.55</name>
    <dbReference type="NCBI Taxonomy" id="1150837"/>
    <lineage>
        <taxon>Eukaryota</taxon>
        <taxon>Fungi</taxon>
        <taxon>Dikarya</taxon>
        <taxon>Ascomycota</taxon>
        <taxon>Pezizomycotina</taxon>
        <taxon>Dothideomycetes</taxon>
        <taxon>Pleosporomycetidae</taxon>
        <taxon>Pleosporales</taxon>
        <taxon>Pleosporineae</taxon>
        <taxon>Didymellaceae</taxon>
        <taxon>Didymella</taxon>
    </lineage>
</organism>
<dbReference type="Proteomes" id="UP000800082">
    <property type="component" value="Unassembled WGS sequence"/>
</dbReference>
<dbReference type="GO" id="GO:0045944">
    <property type="term" value="P:positive regulation of transcription by RNA polymerase II"/>
    <property type="evidence" value="ECO:0007669"/>
    <property type="project" value="TreeGrafter"/>
</dbReference>
<dbReference type="PANTHER" id="PTHR37534">
    <property type="entry name" value="TRANSCRIPTIONAL ACTIVATOR PROTEIN UGA3"/>
    <property type="match status" value="1"/>
</dbReference>
<dbReference type="PANTHER" id="PTHR37534:SF25">
    <property type="entry name" value="ZN(II)2CYS6 TRANSCRIPTION FACTOR (EUROFUNG)"/>
    <property type="match status" value="1"/>
</dbReference>
<dbReference type="RefSeq" id="XP_033444665.1">
    <property type="nucleotide sequence ID" value="XM_033596872.1"/>
</dbReference>
<dbReference type="AlphaFoldDB" id="A0A6A5R9I9"/>
<keyword evidence="3" id="KW-1185">Reference proteome</keyword>
<protein>
    <recommendedName>
        <fullName evidence="4">Transcription factor domain-containing protein</fullName>
    </recommendedName>
</protein>
<dbReference type="GeneID" id="54354539"/>
<proteinExistence type="predicted"/>
<keyword evidence="1" id="KW-0539">Nucleus</keyword>
<sequence>MQQSSESASRSRSEKSFPDIAYIPHQRHGSFSRSIRRSTELLAVGHDEAVLFNHFAVHLGRWLDCTNASRVFTLNVLDLFRLCPILYQAVLCFAARHRREDEVAEKAYHRCINLLIVRLKDGFVGHDDMLLSAVLILHFADQLNVPSRMNSRDKQHLEGTSSILRASQTSKLIDPSASTLRDAAFWVYVRQILYNASIYQQPLDIDFSLQLYPVPKLMRSMHPLDWLRLETAWANQMLWHTACIANFCFAGVGTPIEPAARAHRWNELSEAIQIWDKERPTVFDPIGSGLYEDGGVFPEIWFTADWHVISYIFFHFSSILLLRYKAGAKFAIHFVRGDISPADRQILRHIRAICSACRSARQNPQLMIVLSHTVFIWGPLLSVPQEQDEVVNLLESFEQTHAWRTSWIVELLKEQWNKAEVISLSTRK</sequence>
<evidence type="ECO:0008006" key="4">
    <source>
        <dbReference type="Google" id="ProtNLM"/>
    </source>
</evidence>